<comment type="caution">
    <text evidence="5">The sequence shown here is derived from an EMBL/GenBank/DDBJ whole genome shotgun (WGS) entry which is preliminary data.</text>
</comment>
<evidence type="ECO:0000313" key="6">
    <source>
        <dbReference type="Proteomes" id="UP001157440"/>
    </source>
</evidence>
<evidence type="ECO:0000256" key="1">
    <source>
        <dbReference type="ARBA" id="ARBA00022729"/>
    </source>
</evidence>
<gene>
    <name evidence="5" type="primary">exoF2</name>
    <name evidence="5" type="ORF">GCM10007890_01270</name>
</gene>
<keyword evidence="6" id="KW-1185">Reference proteome</keyword>
<organism evidence="5 6">
    <name type="scientific">Methylobacterium tardum</name>
    <dbReference type="NCBI Taxonomy" id="374432"/>
    <lineage>
        <taxon>Bacteria</taxon>
        <taxon>Pseudomonadati</taxon>
        <taxon>Pseudomonadota</taxon>
        <taxon>Alphaproteobacteria</taxon>
        <taxon>Hyphomicrobiales</taxon>
        <taxon>Methylobacteriaceae</taxon>
        <taxon>Methylobacterium</taxon>
    </lineage>
</organism>
<dbReference type="PANTHER" id="PTHR33619:SF3">
    <property type="entry name" value="POLYSACCHARIDE EXPORT PROTEIN GFCE-RELATED"/>
    <property type="match status" value="1"/>
</dbReference>
<sequence length="431" mass="47111">MTSSTRQNRKYTKSHYVVKWFFLQMAITGLISTSAHSQVRYTVGPEDRVALKVWDVRNGDPYQWVALTGEFIVGADGRLSLPLIGDVVVSGLTTSELALAVGTQLKNKVGLSTTPTASVQIVKYRPFYITGAVQRPGKYDYVPSLTVMQAISIAEGMRRARDNSRTEREVITGSGDARLLGVERIGLLARQARLNAEIGGQSSVTYPHELMQQAASPGAKLAMQQETSLFLGRREALEAQLATINQAKKILQSQLASLETKDSNISRQISLTRKDLSNVNELASKGMVIAQRQISAEQNVASLEGNKLDIQIATLRAQQDLSQADRDIVTLTTKFRTDALAEISEIRSRLDQNQQKISTASGLIEEAKLFGALDLSTDDDRVIIYSIVRAASGERAAADLMTRLEPGDVLQVSTQLNSAPTNSSNRTSSNR</sequence>
<dbReference type="PANTHER" id="PTHR33619">
    <property type="entry name" value="POLYSACCHARIDE EXPORT PROTEIN GFCE-RELATED"/>
    <property type="match status" value="1"/>
</dbReference>
<feature type="coiled-coil region" evidence="2">
    <location>
        <begin position="234"/>
        <end position="261"/>
    </location>
</feature>
<dbReference type="Gene3D" id="3.30.1950.10">
    <property type="entry name" value="wza like domain"/>
    <property type="match status" value="1"/>
</dbReference>
<dbReference type="Pfam" id="PF02563">
    <property type="entry name" value="Poly_export"/>
    <property type="match status" value="1"/>
</dbReference>
<dbReference type="EMBL" id="BSPL01000003">
    <property type="protein sequence ID" value="GLS68116.1"/>
    <property type="molecule type" value="Genomic_DNA"/>
</dbReference>
<proteinExistence type="predicted"/>
<evidence type="ECO:0000313" key="5">
    <source>
        <dbReference type="EMBL" id="GLS68116.1"/>
    </source>
</evidence>
<protein>
    <submittedName>
        <fullName evidence="5">Sugar ABC transporter substrate-binding protein</fullName>
    </submittedName>
</protein>
<dbReference type="GO" id="GO:0015159">
    <property type="term" value="F:polysaccharide transmembrane transporter activity"/>
    <property type="evidence" value="ECO:0007669"/>
    <property type="project" value="InterPro"/>
</dbReference>
<keyword evidence="1" id="KW-0732">Signal</keyword>
<dbReference type="InterPro" id="IPR003715">
    <property type="entry name" value="Poly_export_N"/>
</dbReference>
<feature type="domain" description="AprE-like long alpha-helical hairpin" evidence="4">
    <location>
        <begin position="180"/>
        <end position="360"/>
    </location>
</feature>
<dbReference type="Pfam" id="PF25994">
    <property type="entry name" value="HH_AprE"/>
    <property type="match status" value="1"/>
</dbReference>
<keyword evidence="2" id="KW-0175">Coiled coil</keyword>
<feature type="domain" description="Polysaccharide export protein N-terminal" evidence="3">
    <location>
        <begin position="38"/>
        <end position="121"/>
    </location>
</feature>
<name>A0AA37TE61_9HYPH</name>
<dbReference type="RefSeq" id="WP_238200061.1">
    <property type="nucleotide sequence ID" value="NZ_BPQZ01000057.1"/>
</dbReference>
<accession>A0AA37TE61</accession>
<dbReference type="InterPro" id="IPR049712">
    <property type="entry name" value="Poly_export"/>
</dbReference>
<evidence type="ECO:0000259" key="3">
    <source>
        <dbReference type="Pfam" id="PF02563"/>
    </source>
</evidence>
<dbReference type="Proteomes" id="UP001157440">
    <property type="component" value="Unassembled WGS sequence"/>
</dbReference>
<evidence type="ECO:0000256" key="2">
    <source>
        <dbReference type="SAM" id="Coils"/>
    </source>
</evidence>
<reference evidence="6" key="1">
    <citation type="journal article" date="2019" name="Int. J. Syst. Evol. Microbiol.">
        <title>The Global Catalogue of Microorganisms (GCM) 10K type strain sequencing project: providing services to taxonomists for standard genome sequencing and annotation.</title>
        <authorList>
            <consortium name="The Broad Institute Genomics Platform"/>
            <consortium name="The Broad Institute Genome Sequencing Center for Infectious Disease"/>
            <person name="Wu L."/>
            <person name="Ma J."/>
        </authorList>
    </citation>
    <scope>NUCLEOTIDE SEQUENCE [LARGE SCALE GENOMIC DNA]</scope>
    <source>
        <strain evidence="6">NBRC 103632</strain>
    </source>
</reference>
<evidence type="ECO:0000259" key="4">
    <source>
        <dbReference type="Pfam" id="PF25994"/>
    </source>
</evidence>
<dbReference type="InterPro" id="IPR058781">
    <property type="entry name" value="HH_AprE-like"/>
</dbReference>
<dbReference type="AlphaFoldDB" id="A0AA37TE61"/>